<dbReference type="AlphaFoldDB" id="A0A285URF9"/>
<dbReference type="RefSeq" id="WP_176526796.1">
    <property type="nucleotide sequence ID" value="NZ_OBQD01000011.1"/>
</dbReference>
<organism evidence="1 2">
    <name type="scientific">Rhizobium subbaraonis</name>
    <dbReference type="NCBI Taxonomy" id="908946"/>
    <lineage>
        <taxon>Bacteria</taxon>
        <taxon>Pseudomonadati</taxon>
        <taxon>Pseudomonadota</taxon>
        <taxon>Alphaproteobacteria</taxon>
        <taxon>Hyphomicrobiales</taxon>
        <taxon>Rhizobiaceae</taxon>
        <taxon>Rhizobium/Agrobacterium group</taxon>
        <taxon>Rhizobium</taxon>
    </lineage>
</organism>
<keyword evidence="2" id="KW-1185">Reference proteome</keyword>
<reference evidence="1 2" key="1">
    <citation type="submission" date="2017-08" db="EMBL/GenBank/DDBJ databases">
        <authorList>
            <person name="de Groot N.N."/>
        </authorList>
    </citation>
    <scope>NUCLEOTIDE SEQUENCE [LARGE SCALE GENOMIC DNA]</scope>
    <source>
        <strain evidence="1 2">JC85</strain>
    </source>
</reference>
<accession>A0A285URF9</accession>
<sequence length="86" mass="9268">MEAVFDLCGKRGLVVNVANEIPIAVGCATAFRAVGVDLTITYLDERAAPFADRSHCLHARLEKPLSYFDIFPGDLDFTAASPLPVS</sequence>
<evidence type="ECO:0000313" key="2">
    <source>
        <dbReference type="Proteomes" id="UP000219167"/>
    </source>
</evidence>
<proteinExistence type="predicted"/>
<name>A0A285URF9_9HYPH</name>
<evidence type="ECO:0000313" key="1">
    <source>
        <dbReference type="EMBL" id="SOC43256.1"/>
    </source>
</evidence>
<dbReference type="EMBL" id="OBQD01000011">
    <property type="protein sequence ID" value="SOC43256.1"/>
    <property type="molecule type" value="Genomic_DNA"/>
</dbReference>
<protein>
    <submittedName>
        <fullName evidence="1">Uncharacterized protein</fullName>
    </submittedName>
</protein>
<dbReference type="Proteomes" id="UP000219167">
    <property type="component" value="Unassembled WGS sequence"/>
</dbReference>
<gene>
    <name evidence="1" type="ORF">SAMN05892877_1116</name>
</gene>